<feature type="domain" description="Signal recognition particle SRP54 helical bundle" evidence="12">
    <location>
        <begin position="1"/>
        <end position="78"/>
    </location>
</feature>
<feature type="binding site" evidence="9">
    <location>
        <begin position="243"/>
        <end position="246"/>
    </location>
    <ligand>
        <name>GTP</name>
        <dbReference type="ChEBI" id="CHEBI:37565"/>
    </ligand>
</feature>
<feature type="domain" description="SRP54-type proteins GTP-binding" evidence="11">
    <location>
        <begin position="91"/>
        <end position="291"/>
    </location>
</feature>
<feature type="domain" description="AAA+ ATPase" evidence="10">
    <location>
        <begin position="90"/>
        <end position="247"/>
    </location>
</feature>
<evidence type="ECO:0000313" key="14">
    <source>
        <dbReference type="Proteomes" id="UP000078437"/>
    </source>
</evidence>
<dbReference type="PANTHER" id="PTHR43134">
    <property type="entry name" value="SIGNAL RECOGNITION PARTICLE RECEPTOR SUBUNIT ALPHA"/>
    <property type="match status" value="1"/>
</dbReference>
<gene>
    <name evidence="9" type="primary">ftsY</name>
    <name evidence="13" type="ORF">ATC03_08365</name>
</gene>
<comment type="catalytic activity">
    <reaction evidence="8 9">
        <text>GTP + H2O = GDP + phosphate + H(+)</text>
        <dbReference type="Rhea" id="RHEA:19669"/>
        <dbReference type="ChEBI" id="CHEBI:15377"/>
        <dbReference type="ChEBI" id="CHEBI:15378"/>
        <dbReference type="ChEBI" id="CHEBI:37565"/>
        <dbReference type="ChEBI" id="CHEBI:43474"/>
        <dbReference type="ChEBI" id="CHEBI:58189"/>
        <dbReference type="EC" id="3.6.5.4"/>
    </reaction>
</comment>
<dbReference type="GO" id="GO:0005737">
    <property type="term" value="C:cytoplasm"/>
    <property type="evidence" value="ECO:0007669"/>
    <property type="project" value="UniProtKB-SubCell"/>
</dbReference>
<feature type="binding site" evidence="9">
    <location>
        <begin position="181"/>
        <end position="185"/>
    </location>
    <ligand>
        <name>GTP</name>
        <dbReference type="ChEBI" id="CHEBI:37565"/>
    </ligand>
</feature>
<keyword evidence="5 9" id="KW-0342">GTP-binding</keyword>
<dbReference type="OrthoDB" id="9804720at2"/>
<dbReference type="GO" id="GO:0005886">
    <property type="term" value="C:plasma membrane"/>
    <property type="evidence" value="ECO:0007669"/>
    <property type="project" value="UniProtKB-SubCell"/>
</dbReference>
<keyword evidence="3 9" id="KW-0547">Nucleotide-binding</keyword>
<keyword evidence="6 9" id="KW-0472">Membrane</keyword>
<comment type="function">
    <text evidence="9">Involved in targeting and insertion of nascent membrane proteins into the cytoplasmic membrane. Acts as a receptor for the complex formed by the signal recognition particle (SRP) and the ribosome-nascent chain (RNC).</text>
</comment>
<evidence type="ECO:0000256" key="9">
    <source>
        <dbReference type="HAMAP-Rule" id="MF_00920"/>
    </source>
</evidence>
<reference evidence="13 14" key="1">
    <citation type="journal article" date="2016" name="Int. J. Syst. Evol. Microbiol.">
        <title>Agromyces aureus sp. nov., isolated from the rhizosphere of Salix caprea L. grown in a heavy-metal-contaminated soil.</title>
        <authorList>
            <person name="Corretto E."/>
            <person name="Antonielli L."/>
            <person name="Sessitsch A."/>
            <person name="Compant S."/>
            <person name="Gorfer M."/>
            <person name="Kuffner M."/>
            <person name="Brader G."/>
        </authorList>
    </citation>
    <scope>NUCLEOTIDE SEQUENCE [LARGE SCALE GENOMIC DNA]</scope>
    <source>
        <strain evidence="13 14">AR33</strain>
    </source>
</reference>
<dbReference type="PANTHER" id="PTHR43134:SF1">
    <property type="entry name" value="SIGNAL RECOGNITION PARTICLE RECEPTOR SUBUNIT ALPHA"/>
    <property type="match status" value="1"/>
</dbReference>
<dbReference type="GO" id="GO:0003924">
    <property type="term" value="F:GTPase activity"/>
    <property type="evidence" value="ECO:0007669"/>
    <property type="project" value="UniProtKB-UniRule"/>
</dbReference>
<dbReference type="HAMAP" id="MF_00920">
    <property type="entry name" value="FtsY"/>
    <property type="match status" value="1"/>
</dbReference>
<keyword evidence="14" id="KW-1185">Reference proteome</keyword>
<dbReference type="Pfam" id="PF00448">
    <property type="entry name" value="SRP54"/>
    <property type="match status" value="1"/>
</dbReference>
<keyword evidence="4 9" id="KW-0378">Hydrolase</keyword>
<dbReference type="SMART" id="SM00962">
    <property type="entry name" value="SRP54"/>
    <property type="match status" value="1"/>
</dbReference>
<dbReference type="FunFam" id="3.40.50.300:FF:000053">
    <property type="entry name" value="Signal recognition particle receptor FtsY"/>
    <property type="match status" value="1"/>
</dbReference>
<evidence type="ECO:0000256" key="7">
    <source>
        <dbReference type="ARBA" id="ARBA00023170"/>
    </source>
</evidence>
<dbReference type="Gene3D" id="3.40.50.300">
    <property type="entry name" value="P-loop containing nucleotide triphosphate hydrolases"/>
    <property type="match status" value="1"/>
</dbReference>
<evidence type="ECO:0000256" key="3">
    <source>
        <dbReference type="ARBA" id="ARBA00022741"/>
    </source>
</evidence>
<feature type="binding site" evidence="9">
    <location>
        <begin position="98"/>
        <end position="105"/>
    </location>
    <ligand>
        <name>GTP</name>
        <dbReference type="ChEBI" id="CHEBI:37565"/>
    </ligand>
</feature>
<evidence type="ECO:0000259" key="12">
    <source>
        <dbReference type="SMART" id="SM00963"/>
    </source>
</evidence>
<dbReference type="Pfam" id="PF02881">
    <property type="entry name" value="SRP54_N"/>
    <property type="match status" value="1"/>
</dbReference>
<evidence type="ECO:0000313" key="13">
    <source>
        <dbReference type="EMBL" id="ANJ26724.1"/>
    </source>
</evidence>
<dbReference type="AlphaFoldDB" id="A0A191WEW6"/>
<evidence type="ECO:0000256" key="5">
    <source>
        <dbReference type="ARBA" id="ARBA00023134"/>
    </source>
</evidence>
<dbReference type="SMART" id="SM00963">
    <property type="entry name" value="SRP54_N"/>
    <property type="match status" value="1"/>
</dbReference>
<comment type="similarity">
    <text evidence="9">Belongs to the GTP-binding SRP family. FtsY subfamily.</text>
</comment>
<evidence type="ECO:0000256" key="4">
    <source>
        <dbReference type="ARBA" id="ARBA00022801"/>
    </source>
</evidence>
<evidence type="ECO:0000256" key="6">
    <source>
        <dbReference type="ARBA" id="ARBA00023136"/>
    </source>
</evidence>
<accession>A0A191WEW6</accession>
<keyword evidence="2 9" id="KW-0963">Cytoplasm</keyword>
<dbReference type="InterPro" id="IPR000897">
    <property type="entry name" value="SRP54_GTPase_dom"/>
</dbReference>
<reference evidence="14" key="2">
    <citation type="submission" date="2016-01" db="EMBL/GenBank/DDBJ databases">
        <title>Complete genome sequence of Agromyces aureus AR33T and comparison with related organisms.</title>
        <authorList>
            <person name="Corretto E."/>
            <person name="Antonielli L."/>
            <person name="Sessitsch A."/>
            <person name="Brader G."/>
        </authorList>
    </citation>
    <scope>NUCLEOTIDE SEQUENCE [LARGE SCALE GENOMIC DNA]</scope>
    <source>
        <strain evidence="14">AR33</strain>
    </source>
</reference>
<dbReference type="InterPro" id="IPR003593">
    <property type="entry name" value="AAA+_ATPase"/>
</dbReference>
<dbReference type="SUPFAM" id="SSF52540">
    <property type="entry name" value="P-loop containing nucleoside triphosphate hydrolases"/>
    <property type="match status" value="1"/>
</dbReference>
<proteinExistence type="inferred from homology"/>
<evidence type="ECO:0000259" key="10">
    <source>
        <dbReference type="SMART" id="SM00382"/>
    </source>
</evidence>
<dbReference type="SUPFAM" id="SSF47364">
    <property type="entry name" value="Domain of the SRP/SRP receptor G-proteins"/>
    <property type="match status" value="1"/>
</dbReference>
<dbReference type="EC" id="3.6.5.4" evidence="9"/>
<dbReference type="InterPro" id="IPR013822">
    <property type="entry name" value="Signal_recog_particl_SRP54_hlx"/>
</dbReference>
<comment type="subunit">
    <text evidence="9">Part of the signal recognition particle protein translocation system, which is composed of SRP and FtsY.</text>
</comment>
<keyword evidence="7 9" id="KW-0675">Receptor</keyword>
<dbReference type="GO" id="GO:0006614">
    <property type="term" value="P:SRP-dependent cotranslational protein targeting to membrane"/>
    <property type="evidence" value="ECO:0007669"/>
    <property type="project" value="InterPro"/>
</dbReference>
<comment type="subcellular location">
    <subcellularLocation>
        <location evidence="9">Cell membrane</location>
        <topology evidence="9">Peripheral membrane protein</topology>
        <orientation evidence="9">Cytoplasmic side</orientation>
    </subcellularLocation>
    <subcellularLocation>
        <location evidence="9">Cytoplasm</location>
    </subcellularLocation>
</comment>
<dbReference type="EMBL" id="CP013979">
    <property type="protein sequence ID" value="ANJ26724.1"/>
    <property type="molecule type" value="Genomic_DNA"/>
</dbReference>
<dbReference type="Proteomes" id="UP000078437">
    <property type="component" value="Chromosome"/>
</dbReference>
<protein>
    <recommendedName>
        <fullName evidence="9">Signal recognition particle receptor FtsY</fullName>
        <shortName evidence="9">SRP receptor</shortName>
        <ecNumber evidence="9">3.6.5.4</ecNumber>
    </recommendedName>
</protein>
<dbReference type="STRING" id="453304.ATC03_08365"/>
<evidence type="ECO:0000256" key="1">
    <source>
        <dbReference type="ARBA" id="ARBA00022475"/>
    </source>
</evidence>
<keyword evidence="1 9" id="KW-1003">Cell membrane</keyword>
<evidence type="ECO:0000259" key="11">
    <source>
        <dbReference type="SMART" id="SM00962"/>
    </source>
</evidence>
<dbReference type="Gene3D" id="1.20.120.140">
    <property type="entry name" value="Signal recognition particle SRP54, nucleotide-binding domain"/>
    <property type="match status" value="1"/>
</dbReference>
<evidence type="ECO:0000256" key="8">
    <source>
        <dbReference type="ARBA" id="ARBA00048027"/>
    </source>
</evidence>
<dbReference type="InterPro" id="IPR042101">
    <property type="entry name" value="SRP54_N_sf"/>
</dbReference>
<dbReference type="GO" id="GO:0005047">
    <property type="term" value="F:signal recognition particle binding"/>
    <property type="evidence" value="ECO:0007669"/>
    <property type="project" value="TreeGrafter"/>
</dbReference>
<dbReference type="RefSeq" id="WP_067875510.1">
    <property type="nucleotide sequence ID" value="NZ_CP013979.1"/>
</dbReference>
<evidence type="ECO:0000256" key="2">
    <source>
        <dbReference type="ARBA" id="ARBA00022490"/>
    </source>
</evidence>
<dbReference type="SMART" id="SM00382">
    <property type="entry name" value="AAA"/>
    <property type="match status" value="1"/>
</dbReference>
<dbReference type="InterPro" id="IPR036225">
    <property type="entry name" value="SRP/SRP_N"/>
</dbReference>
<dbReference type="NCBIfam" id="TIGR00064">
    <property type="entry name" value="ftsY"/>
    <property type="match status" value="1"/>
</dbReference>
<dbReference type="GO" id="GO:0005525">
    <property type="term" value="F:GTP binding"/>
    <property type="evidence" value="ECO:0007669"/>
    <property type="project" value="UniProtKB-UniRule"/>
</dbReference>
<sequence length="291" mass="31472">MAERASWSLGAALRGVFSAKTIDEDTWDDLESALIRADFGPAVTEEIVDQIKAQVERYRTTDPKDVQRMLREIVEERLAKYDPTLKLTERPAVVLVVGVNGVGKTTTIGKFARFLRTFDRTVVVGAADTFRAAAVDQLATWAERAGVEIVRPEREGQDPASVAFQTVDRAKREGIEIVIIDTAGRLHTKGGLMDELGKIRRVVEKQAPISEVLLVLDATTGQNGLAQAEAFIEHGGVTGLVLTKLDGSAKGGFVLAVQEKTGLPIKLIGQGEGINDLTGFTPHVFAQKLVG</sequence>
<dbReference type="InterPro" id="IPR004390">
    <property type="entry name" value="SR_rcpt_FtsY"/>
</dbReference>
<organism evidence="13 14">
    <name type="scientific">Agromyces aureus</name>
    <dbReference type="NCBI Taxonomy" id="453304"/>
    <lineage>
        <taxon>Bacteria</taxon>
        <taxon>Bacillati</taxon>
        <taxon>Actinomycetota</taxon>
        <taxon>Actinomycetes</taxon>
        <taxon>Micrococcales</taxon>
        <taxon>Microbacteriaceae</taxon>
        <taxon>Agromyces</taxon>
    </lineage>
</organism>
<dbReference type="KEGG" id="agy:ATC03_08365"/>
<name>A0A191WEW6_9MICO</name>
<dbReference type="InterPro" id="IPR027417">
    <property type="entry name" value="P-loop_NTPase"/>
</dbReference>